<gene>
    <name evidence="2" type="ORF">C1645_741550</name>
</gene>
<dbReference type="OrthoDB" id="2444739at2759"/>
<evidence type="ECO:0000256" key="1">
    <source>
        <dbReference type="SAM" id="MobiDB-lite"/>
    </source>
</evidence>
<feature type="region of interest" description="Disordered" evidence="1">
    <location>
        <begin position="30"/>
        <end position="66"/>
    </location>
</feature>
<dbReference type="Proteomes" id="UP000265703">
    <property type="component" value="Unassembled WGS sequence"/>
</dbReference>
<name>A0A397SRL2_9GLOM</name>
<proteinExistence type="predicted"/>
<evidence type="ECO:0000313" key="3">
    <source>
        <dbReference type="Proteomes" id="UP000265703"/>
    </source>
</evidence>
<reference evidence="2 3" key="1">
    <citation type="submission" date="2018-06" db="EMBL/GenBank/DDBJ databases">
        <title>Comparative genomics reveals the genomic features of Rhizophagus irregularis, R. cerebriforme, R. diaphanum and Gigaspora rosea, and their symbiotic lifestyle signature.</title>
        <authorList>
            <person name="Morin E."/>
            <person name="San Clemente H."/>
            <person name="Chen E.C.H."/>
            <person name="De La Providencia I."/>
            <person name="Hainaut M."/>
            <person name="Kuo A."/>
            <person name="Kohler A."/>
            <person name="Murat C."/>
            <person name="Tang N."/>
            <person name="Roy S."/>
            <person name="Loubradou J."/>
            <person name="Henrissat B."/>
            <person name="Grigoriev I.V."/>
            <person name="Corradi N."/>
            <person name="Roux C."/>
            <person name="Martin F.M."/>
        </authorList>
    </citation>
    <scope>NUCLEOTIDE SEQUENCE [LARGE SCALE GENOMIC DNA]</scope>
    <source>
        <strain evidence="2 3">DAOM 227022</strain>
    </source>
</reference>
<dbReference type="STRING" id="658196.A0A397SRL2"/>
<accession>A0A397SRL2</accession>
<dbReference type="EMBL" id="QKYT01000424">
    <property type="protein sequence ID" value="RIA85481.1"/>
    <property type="molecule type" value="Genomic_DNA"/>
</dbReference>
<protein>
    <submittedName>
        <fullName evidence="2">Uncharacterized protein</fullName>
    </submittedName>
</protein>
<comment type="caution">
    <text evidence="2">The sequence shown here is derived from an EMBL/GenBank/DDBJ whole genome shotgun (WGS) entry which is preliminary data.</text>
</comment>
<evidence type="ECO:0000313" key="2">
    <source>
        <dbReference type="EMBL" id="RIA85481.1"/>
    </source>
</evidence>
<dbReference type="AlphaFoldDB" id="A0A397SRL2"/>
<organism evidence="2 3">
    <name type="scientific">Glomus cerebriforme</name>
    <dbReference type="NCBI Taxonomy" id="658196"/>
    <lineage>
        <taxon>Eukaryota</taxon>
        <taxon>Fungi</taxon>
        <taxon>Fungi incertae sedis</taxon>
        <taxon>Mucoromycota</taxon>
        <taxon>Glomeromycotina</taxon>
        <taxon>Glomeromycetes</taxon>
        <taxon>Glomerales</taxon>
        <taxon>Glomeraceae</taxon>
        <taxon>Glomus</taxon>
    </lineage>
</organism>
<feature type="compositionally biased region" description="Basic and acidic residues" evidence="1">
    <location>
        <begin position="46"/>
        <end position="60"/>
    </location>
</feature>
<keyword evidence="3" id="KW-1185">Reference proteome</keyword>
<sequence length="134" mass="15125">MRNDIQELQLHATLDDTLKEMKKLGTGVNFQEISSKSDQGPFPSDIKGKGKAEPNADIRKHISMRPPDCTVQPKNFIFKFRQILQQILKENRNTAIQSIFDAGNEEIEAMTISGHNSSAGVRNYLKVTKEKKNP</sequence>